<dbReference type="OrthoDB" id="9788159at2"/>
<proteinExistence type="predicted"/>
<keyword evidence="2" id="KW-0808">Transferase</keyword>
<comment type="caution">
    <text evidence="2">The sequence shown here is derived from an EMBL/GenBank/DDBJ whole genome shotgun (WGS) entry which is preliminary data.</text>
</comment>
<dbReference type="Gene3D" id="3.40.50.150">
    <property type="entry name" value="Vaccinia Virus protein VP39"/>
    <property type="match status" value="1"/>
</dbReference>
<gene>
    <name evidence="2" type="ORF">FC72_GL001319</name>
</gene>
<dbReference type="SUPFAM" id="SSF53335">
    <property type="entry name" value="S-adenosyl-L-methionine-dependent methyltransferases"/>
    <property type="match status" value="1"/>
</dbReference>
<dbReference type="Gene3D" id="1.10.150.470">
    <property type="match status" value="1"/>
</dbReference>
<dbReference type="AlphaFoldDB" id="A0A0R1J6G5"/>
<dbReference type="InterPro" id="IPR029063">
    <property type="entry name" value="SAM-dependent_MTases_sf"/>
</dbReference>
<dbReference type="PANTHER" id="PTHR41313">
    <property type="entry name" value="ADENINE-SPECIFIC METHYLTRANSFERASE"/>
    <property type="match status" value="1"/>
</dbReference>
<evidence type="ECO:0000313" key="2">
    <source>
        <dbReference type="EMBL" id="KRK63578.1"/>
    </source>
</evidence>
<dbReference type="GO" id="GO:0003677">
    <property type="term" value="F:DNA binding"/>
    <property type="evidence" value="ECO:0007669"/>
    <property type="project" value="InterPro"/>
</dbReference>
<dbReference type="GO" id="GO:0008170">
    <property type="term" value="F:N-methyltransferase activity"/>
    <property type="evidence" value="ECO:0007669"/>
    <property type="project" value="InterPro"/>
</dbReference>
<dbReference type="EMBL" id="AZDG01000029">
    <property type="protein sequence ID" value="KRK63578.1"/>
    <property type="molecule type" value="Genomic_DNA"/>
</dbReference>
<reference evidence="2 3" key="1">
    <citation type="journal article" date="2015" name="Genome Announc.">
        <title>Expanding the biotechnology potential of lactobacilli through comparative genomics of 213 strains and associated genera.</title>
        <authorList>
            <person name="Sun Z."/>
            <person name="Harris H.M."/>
            <person name="McCann A."/>
            <person name="Guo C."/>
            <person name="Argimon S."/>
            <person name="Zhang W."/>
            <person name="Yang X."/>
            <person name="Jeffery I.B."/>
            <person name="Cooney J.C."/>
            <person name="Kagawa T.F."/>
            <person name="Liu W."/>
            <person name="Song Y."/>
            <person name="Salvetti E."/>
            <person name="Wrobel A."/>
            <person name="Rasinkangas P."/>
            <person name="Parkhill J."/>
            <person name="Rea M.C."/>
            <person name="O'Sullivan O."/>
            <person name="Ritari J."/>
            <person name="Douillard F.P."/>
            <person name="Paul Ross R."/>
            <person name="Yang R."/>
            <person name="Briner A.E."/>
            <person name="Felis G.E."/>
            <person name="de Vos W.M."/>
            <person name="Barrangou R."/>
            <person name="Klaenhammer T.R."/>
            <person name="Caufield P.W."/>
            <person name="Cui Y."/>
            <person name="Zhang H."/>
            <person name="O'Toole P.W."/>
        </authorList>
    </citation>
    <scope>NUCLEOTIDE SEQUENCE [LARGE SCALE GENOMIC DNA]</scope>
    <source>
        <strain evidence="2 3">DSM 20183</strain>
    </source>
</reference>
<name>A0A0R1J6G5_9LACO</name>
<dbReference type="PANTHER" id="PTHR41313:SF1">
    <property type="entry name" value="DNA METHYLASE ADENINE-SPECIFIC DOMAIN-CONTAINING PROTEIN"/>
    <property type="match status" value="1"/>
</dbReference>
<dbReference type="InterPro" id="IPR003356">
    <property type="entry name" value="DNA_methylase_A-5"/>
</dbReference>
<evidence type="ECO:0000259" key="1">
    <source>
        <dbReference type="Pfam" id="PF02384"/>
    </source>
</evidence>
<evidence type="ECO:0000313" key="3">
    <source>
        <dbReference type="Proteomes" id="UP000050929"/>
    </source>
</evidence>
<protein>
    <submittedName>
        <fullName evidence="2">Adenine-specific DNA methyltransferase</fullName>
    </submittedName>
</protein>
<keyword evidence="3" id="KW-1185">Reference proteome</keyword>
<accession>A0A0R1J6G5</accession>
<sequence>MLFVKELEIKMQTYYDKLSQAVMLLQKALKTSYTDALAEALTDLANGEVYVENGAPDQDTVEKLKVIYDELKEINLSQTEMKQAITVNIISAQKLDKTEVNKLVTPDTIGLITSLIAYEILNAENVKNFNLVDPTIGTGNLLIEFVEQLKLAGDFKINIAGIDNDDISLGLAKAFTEVMNLNLSAYHQDGIADWQFTDVDMAIADLPVGYYPIDENASRFETKADEGHSYAHHLLIEQTMNSLNENGVGIFVVPSQIFQTDQAKKLSQWMVQNVYLQAVLDLPGNLFASKEAQKAVVILQKHGTKAQQSAKVLMGTIPNTNDPKLFEGFKNQVQDWAKKTFKG</sequence>
<dbReference type="InterPro" id="IPR052933">
    <property type="entry name" value="DNA_Protect_Modify"/>
</dbReference>
<dbReference type="Pfam" id="PF02384">
    <property type="entry name" value="N6_Mtase"/>
    <property type="match status" value="1"/>
</dbReference>
<organism evidence="2 3">
    <name type="scientific">Companilactobacillus tucceti DSM 20183</name>
    <dbReference type="NCBI Taxonomy" id="1423811"/>
    <lineage>
        <taxon>Bacteria</taxon>
        <taxon>Bacillati</taxon>
        <taxon>Bacillota</taxon>
        <taxon>Bacilli</taxon>
        <taxon>Lactobacillales</taxon>
        <taxon>Lactobacillaceae</taxon>
        <taxon>Companilactobacillus</taxon>
    </lineage>
</organism>
<feature type="domain" description="DNA methylase adenine-specific" evidence="1">
    <location>
        <begin position="112"/>
        <end position="314"/>
    </location>
</feature>
<dbReference type="Proteomes" id="UP000050929">
    <property type="component" value="Unassembled WGS sequence"/>
</dbReference>
<dbReference type="GO" id="GO:0032259">
    <property type="term" value="P:methylation"/>
    <property type="evidence" value="ECO:0007669"/>
    <property type="project" value="UniProtKB-KW"/>
</dbReference>
<dbReference type="PATRIC" id="fig|1423811.3.peg.1343"/>
<dbReference type="STRING" id="1423811.FC72_GL001319"/>
<keyword evidence="2" id="KW-0489">Methyltransferase</keyword>